<evidence type="ECO:0000313" key="1">
    <source>
        <dbReference type="EMBL" id="AOV62282.1"/>
    </source>
</evidence>
<dbReference type="EMBL" id="KU686213">
    <property type="protein sequence ID" value="AOV62282.1"/>
    <property type="molecule type" value="Genomic_DNA"/>
</dbReference>
<organism evidence="1 2">
    <name type="scientific">Synechococcus phage S-CAM7</name>
    <dbReference type="NCBI Taxonomy" id="1883368"/>
    <lineage>
        <taxon>Viruses</taxon>
        <taxon>Duplodnaviria</taxon>
        <taxon>Heunggongvirae</taxon>
        <taxon>Uroviricota</taxon>
        <taxon>Caudoviricetes</taxon>
        <taxon>Pantevenvirales</taxon>
        <taxon>Kyanoviridae</taxon>
        <taxon>Mazuvirus</taxon>
        <taxon>Mazuvirus scam7</taxon>
    </lineage>
</organism>
<gene>
    <name evidence="1" type="ORF">S420910_093</name>
</gene>
<reference evidence="1 2" key="1">
    <citation type="journal article" date="2016" name="Virology">
        <title>The genomic content and context of auxiliary metabolic genes in marine cyanomyoviruses.</title>
        <authorList>
            <person name="Crummett L.T."/>
            <person name="Puxty R.J."/>
            <person name="Weihe C."/>
            <person name="Marston M.F."/>
            <person name="Martiny J.B."/>
        </authorList>
    </citation>
    <scope>NUCLEOTIDE SEQUENCE [LARGE SCALE GENOMIC DNA]</scope>
    <source>
        <strain evidence="1">0910SB42</strain>
    </source>
</reference>
<name>A0A1D8KUH4_9CAUD</name>
<dbReference type="Proteomes" id="UP000226384">
    <property type="component" value="Segment"/>
</dbReference>
<proteinExistence type="predicted"/>
<accession>A0A1D8KUH4</accession>
<evidence type="ECO:0000313" key="2">
    <source>
        <dbReference type="Proteomes" id="UP000226384"/>
    </source>
</evidence>
<protein>
    <submittedName>
        <fullName evidence="1">Uncharacterized protein</fullName>
    </submittedName>
</protein>
<sequence length="74" mass="8404">MGYITYINTRTPMTSDLIELMEAQGSDGILEMMADRDGSAFLLDRLFASMDETEVAEWTTWLKTSLKTYTSNQP</sequence>